<dbReference type="InParanoid" id="A0A2P6NXL8"/>
<dbReference type="EMBL" id="MDYQ01000008">
    <property type="protein sequence ID" value="PRP88658.1"/>
    <property type="molecule type" value="Genomic_DNA"/>
</dbReference>
<organism evidence="2 3">
    <name type="scientific">Planoprotostelium fungivorum</name>
    <dbReference type="NCBI Taxonomy" id="1890364"/>
    <lineage>
        <taxon>Eukaryota</taxon>
        <taxon>Amoebozoa</taxon>
        <taxon>Evosea</taxon>
        <taxon>Variosea</taxon>
        <taxon>Cavosteliida</taxon>
        <taxon>Cavosteliaceae</taxon>
        <taxon>Planoprotostelium</taxon>
    </lineage>
</organism>
<dbReference type="OrthoDB" id="1922282at2759"/>
<accession>A0A2P6NXL8</accession>
<evidence type="ECO:0000313" key="3">
    <source>
        <dbReference type="Proteomes" id="UP000241769"/>
    </source>
</evidence>
<name>A0A2P6NXL8_9EUKA</name>
<keyword evidence="3" id="KW-1185">Reference proteome</keyword>
<evidence type="ECO:0000256" key="1">
    <source>
        <dbReference type="SAM" id="Coils"/>
    </source>
</evidence>
<feature type="coiled-coil region" evidence="1">
    <location>
        <begin position="248"/>
        <end position="275"/>
    </location>
</feature>
<keyword evidence="1" id="KW-0175">Coiled coil</keyword>
<dbReference type="Proteomes" id="UP000241769">
    <property type="component" value="Unassembled WGS sequence"/>
</dbReference>
<protein>
    <submittedName>
        <fullName evidence="2">DAZ interacting protein 1-like</fullName>
    </submittedName>
</protein>
<proteinExistence type="predicted"/>
<sequence>MRVSLMTRLCVSTLNTSFRQRQRAMPQGIIMTRPETVAEARAYLLQNNPNYNRAEQIARRAKEDEERYQYYIKRSEEEEEKRIERGGTRSLLANDNPFADSADKIVHKLMKRHGILPEWVERNKRIHETVKECREILRAVYRQHLEYKNYVKSRDEAEKARRLKIQIEEARKAQMPWLFRTYQNIRSWGEVKSFQETEKRTKTLQVTESDWAKSVRNFSDQIRKVNALTESYNSMVPWAAQLYYNDPRKEVERAMRDVEEEIEEEKREFHQKMMNEWRTVYNFCGCQISD</sequence>
<dbReference type="AlphaFoldDB" id="A0A2P6NXL8"/>
<reference evidence="2 3" key="1">
    <citation type="journal article" date="2018" name="Genome Biol. Evol.">
        <title>Multiple Roots of Fruiting Body Formation in Amoebozoa.</title>
        <authorList>
            <person name="Hillmann F."/>
            <person name="Forbes G."/>
            <person name="Novohradska S."/>
            <person name="Ferling I."/>
            <person name="Riege K."/>
            <person name="Groth M."/>
            <person name="Westermann M."/>
            <person name="Marz M."/>
            <person name="Spaller T."/>
            <person name="Winckler T."/>
            <person name="Schaap P."/>
            <person name="Glockner G."/>
        </authorList>
    </citation>
    <scope>NUCLEOTIDE SEQUENCE [LARGE SCALE GENOMIC DNA]</scope>
    <source>
        <strain evidence="2 3">Jena</strain>
    </source>
</reference>
<evidence type="ECO:0000313" key="2">
    <source>
        <dbReference type="EMBL" id="PRP88658.1"/>
    </source>
</evidence>
<dbReference type="PANTHER" id="PTHR39158:SF1">
    <property type="entry name" value="DNAJ HOMOLOG SUBFAMILY C MEMBER 28"/>
    <property type="match status" value="1"/>
</dbReference>
<dbReference type="InterPro" id="IPR052573">
    <property type="entry name" value="DnaJ_C_subfamily_28"/>
</dbReference>
<dbReference type="PANTHER" id="PTHR39158">
    <property type="entry name" value="OS08G0560600 PROTEIN"/>
    <property type="match status" value="1"/>
</dbReference>
<gene>
    <name evidence="2" type="ORF">PROFUN_02754</name>
</gene>
<comment type="caution">
    <text evidence="2">The sequence shown here is derived from an EMBL/GenBank/DDBJ whole genome shotgun (WGS) entry which is preliminary data.</text>
</comment>